<protein>
    <submittedName>
        <fullName evidence="1">Uncharacterized protein</fullName>
    </submittedName>
</protein>
<sequence length="60" mass="6977">TSDAYSSCLDRVEAPQSFNASQCLSPYLRHAQGRRLLPEIYRPSWSPNDCQQLDEFDQER</sequence>
<evidence type="ECO:0000313" key="2">
    <source>
        <dbReference type="Proteomes" id="UP000030678"/>
    </source>
</evidence>
<dbReference type="RefSeq" id="XP_008730061.1">
    <property type="nucleotide sequence ID" value="XM_008731839.1"/>
</dbReference>
<gene>
    <name evidence="1" type="ORF">G647_07524</name>
</gene>
<accession>V9D2S0</accession>
<reference evidence="1 2" key="1">
    <citation type="submission" date="2013-03" db="EMBL/GenBank/DDBJ databases">
        <title>The Genome Sequence of Cladophialophora carrionii CBS 160.54.</title>
        <authorList>
            <consortium name="The Broad Institute Genomics Platform"/>
            <person name="Cuomo C."/>
            <person name="de Hoog S."/>
            <person name="Gorbushina A."/>
            <person name="Walker B."/>
            <person name="Young S.K."/>
            <person name="Zeng Q."/>
            <person name="Gargeya S."/>
            <person name="Fitzgerald M."/>
            <person name="Haas B."/>
            <person name="Abouelleil A."/>
            <person name="Allen A.W."/>
            <person name="Alvarado L."/>
            <person name="Arachchi H.M."/>
            <person name="Berlin A.M."/>
            <person name="Chapman S.B."/>
            <person name="Gainer-Dewar J."/>
            <person name="Goldberg J."/>
            <person name="Griggs A."/>
            <person name="Gujja S."/>
            <person name="Hansen M."/>
            <person name="Howarth C."/>
            <person name="Imamovic A."/>
            <person name="Ireland A."/>
            <person name="Larimer J."/>
            <person name="McCowan C."/>
            <person name="Murphy C."/>
            <person name="Pearson M."/>
            <person name="Poon T.W."/>
            <person name="Priest M."/>
            <person name="Roberts A."/>
            <person name="Saif S."/>
            <person name="Shea T."/>
            <person name="Sisk P."/>
            <person name="Sykes S."/>
            <person name="Wortman J."/>
            <person name="Nusbaum C."/>
            <person name="Birren B."/>
        </authorList>
    </citation>
    <scope>NUCLEOTIDE SEQUENCE [LARGE SCALE GENOMIC DNA]</scope>
    <source>
        <strain evidence="1 2">CBS 160.54</strain>
    </source>
</reference>
<feature type="non-terminal residue" evidence="1">
    <location>
        <position position="1"/>
    </location>
</feature>
<dbReference type="GeneID" id="19986017"/>
<dbReference type="Proteomes" id="UP000030678">
    <property type="component" value="Unassembled WGS sequence"/>
</dbReference>
<name>V9D2S0_9EURO</name>
<dbReference type="EMBL" id="KB822707">
    <property type="protein sequence ID" value="ETI21180.1"/>
    <property type="molecule type" value="Genomic_DNA"/>
</dbReference>
<dbReference type="HOGENOM" id="CLU_2947994_0_0_1"/>
<proteinExistence type="predicted"/>
<evidence type="ECO:0000313" key="1">
    <source>
        <dbReference type="EMBL" id="ETI21180.1"/>
    </source>
</evidence>
<dbReference type="VEuPathDB" id="FungiDB:G647_07524"/>
<organism evidence="1 2">
    <name type="scientific">Cladophialophora carrionii CBS 160.54</name>
    <dbReference type="NCBI Taxonomy" id="1279043"/>
    <lineage>
        <taxon>Eukaryota</taxon>
        <taxon>Fungi</taxon>
        <taxon>Dikarya</taxon>
        <taxon>Ascomycota</taxon>
        <taxon>Pezizomycotina</taxon>
        <taxon>Eurotiomycetes</taxon>
        <taxon>Chaetothyriomycetidae</taxon>
        <taxon>Chaetothyriales</taxon>
        <taxon>Herpotrichiellaceae</taxon>
        <taxon>Cladophialophora</taxon>
    </lineage>
</organism>
<dbReference type="AlphaFoldDB" id="V9D2S0"/>